<keyword evidence="2" id="KW-1185">Reference proteome</keyword>
<name>A0ABX2G6V8_9BURK</name>
<evidence type="ECO:0000313" key="1">
    <source>
        <dbReference type="EMBL" id="NRT58063.1"/>
    </source>
</evidence>
<dbReference type="EMBL" id="JABSNM010000022">
    <property type="protein sequence ID" value="NRT58063.1"/>
    <property type="molecule type" value="Genomic_DNA"/>
</dbReference>
<comment type="caution">
    <text evidence="1">The sequence shown here is derived from an EMBL/GenBank/DDBJ whole genome shotgun (WGS) entry which is preliminary data.</text>
</comment>
<sequence>MPSSDFLTALTETGPIKTDSPIVEAALAVAVVVVAAGVADALSRHGLPSWLPNLLDRD</sequence>
<evidence type="ECO:0000313" key="2">
    <source>
        <dbReference type="Proteomes" id="UP001516061"/>
    </source>
</evidence>
<gene>
    <name evidence="1" type="ORF">HNQ01_003829</name>
</gene>
<protein>
    <submittedName>
        <fullName evidence="1">Uncharacterized protein</fullName>
    </submittedName>
</protein>
<organism evidence="1 2">
    <name type="scientific">Sphaerotilus uruguayifluvii</name>
    <dbReference type="NCBI Taxonomy" id="2735897"/>
    <lineage>
        <taxon>Bacteria</taxon>
        <taxon>Pseudomonadati</taxon>
        <taxon>Pseudomonadota</taxon>
        <taxon>Betaproteobacteria</taxon>
        <taxon>Burkholderiales</taxon>
        <taxon>Sphaerotilaceae</taxon>
        <taxon>Sphaerotilus</taxon>
    </lineage>
</organism>
<accession>A0ABX2G6V8</accession>
<dbReference type="RefSeq" id="WP_173807091.1">
    <property type="nucleotide sequence ID" value="NZ_JABSNM010000022.1"/>
</dbReference>
<proteinExistence type="predicted"/>
<reference evidence="1 2" key="1">
    <citation type="submission" date="2020-05" db="EMBL/GenBank/DDBJ databases">
        <title>Genomic Encyclopedia of Type Strains, Phase IV (KMG-V): Genome sequencing to study the core and pangenomes of soil and plant-associated prokaryotes.</title>
        <authorList>
            <person name="Whitman W."/>
        </authorList>
    </citation>
    <scope>NUCLEOTIDE SEQUENCE [LARGE SCALE GENOMIC DNA]</scope>
    <source>
        <strain evidence="1 2">C29</strain>
    </source>
</reference>
<dbReference type="Proteomes" id="UP001516061">
    <property type="component" value="Unassembled WGS sequence"/>
</dbReference>